<dbReference type="EMBL" id="LR031879">
    <property type="protein sequence ID" value="VDD54716.1"/>
    <property type="molecule type" value="Genomic_DNA"/>
</dbReference>
<evidence type="ECO:0000256" key="1">
    <source>
        <dbReference type="SAM" id="MobiDB-lite"/>
    </source>
</evidence>
<protein>
    <submittedName>
        <fullName evidence="2">Uncharacterized protein</fullName>
    </submittedName>
</protein>
<feature type="region of interest" description="Disordered" evidence="1">
    <location>
        <begin position="31"/>
        <end position="54"/>
    </location>
</feature>
<reference evidence="2" key="1">
    <citation type="submission" date="2018-11" db="EMBL/GenBank/DDBJ databases">
        <authorList>
            <consortium name="Genoscope - CEA"/>
            <person name="William W."/>
        </authorList>
    </citation>
    <scope>NUCLEOTIDE SEQUENCE</scope>
</reference>
<dbReference type="AlphaFoldDB" id="A0A3P6G2U2"/>
<sequence length="54" mass="6126">MEKLWAYDGVLETAERGALIKMNPELHMFPSSHVGGRPRPRRSFTDPFLSLVPS</sequence>
<gene>
    <name evidence="2" type="ORF">BOLC8T47945H</name>
</gene>
<organism evidence="2">
    <name type="scientific">Brassica oleracea</name>
    <name type="common">Wild cabbage</name>
    <dbReference type="NCBI Taxonomy" id="3712"/>
    <lineage>
        <taxon>Eukaryota</taxon>
        <taxon>Viridiplantae</taxon>
        <taxon>Streptophyta</taxon>
        <taxon>Embryophyta</taxon>
        <taxon>Tracheophyta</taxon>
        <taxon>Spermatophyta</taxon>
        <taxon>Magnoliopsida</taxon>
        <taxon>eudicotyledons</taxon>
        <taxon>Gunneridae</taxon>
        <taxon>Pentapetalae</taxon>
        <taxon>rosids</taxon>
        <taxon>malvids</taxon>
        <taxon>Brassicales</taxon>
        <taxon>Brassicaceae</taxon>
        <taxon>Brassiceae</taxon>
        <taxon>Brassica</taxon>
    </lineage>
</organism>
<accession>A0A3P6G2U2</accession>
<name>A0A3P6G2U2_BRAOL</name>
<evidence type="ECO:0000313" key="2">
    <source>
        <dbReference type="EMBL" id="VDD54716.1"/>
    </source>
</evidence>
<proteinExistence type="predicted"/>